<name>A0A6A6YAV8_9PEZI</name>
<dbReference type="EMBL" id="MU003710">
    <property type="protein sequence ID" value="KAF2805245.1"/>
    <property type="molecule type" value="Genomic_DNA"/>
</dbReference>
<dbReference type="Proteomes" id="UP000504636">
    <property type="component" value="Unplaced"/>
</dbReference>
<organism evidence="2">
    <name type="scientific">Mytilinidion resinicola</name>
    <dbReference type="NCBI Taxonomy" id="574789"/>
    <lineage>
        <taxon>Eukaryota</taxon>
        <taxon>Fungi</taxon>
        <taxon>Dikarya</taxon>
        <taxon>Ascomycota</taxon>
        <taxon>Pezizomycotina</taxon>
        <taxon>Dothideomycetes</taxon>
        <taxon>Pleosporomycetidae</taxon>
        <taxon>Mytilinidiales</taxon>
        <taxon>Mytilinidiaceae</taxon>
        <taxon>Mytilinidion</taxon>
    </lineage>
</organism>
<dbReference type="OrthoDB" id="9977870at2759"/>
<feature type="compositionally biased region" description="Polar residues" evidence="1">
    <location>
        <begin position="281"/>
        <end position="292"/>
    </location>
</feature>
<feature type="compositionally biased region" description="Low complexity" evidence="1">
    <location>
        <begin position="111"/>
        <end position="125"/>
    </location>
</feature>
<reference evidence="2 4" key="1">
    <citation type="journal article" date="2020" name="Stud. Mycol.">
        <title>101 Dothideomycetes genomes: a test case for predicting lifestyles and emergence of pathogens.</title>
        <authorList>
            <person name="Haridas S."/>
            <person name="Albert R."/>
            <person name="Binder M."/>
            <person name="Bloem J."/>
            <person name="Labutti K."/>
            <person name="Salamov A."/>
            <person name="Andreopoulos B."/>
            <person name="Baker S."/>
            <person name="Barry K."/>
            <person name="Bills G."/>
            <person name="Bluhm B."/>
            <person name="Cannon C."/>
            <person name="Castanera R."/>
            <person name="Culley D."/>
            <person name="Daum C."/>
            <person name="Ezra D."/>
            <person name="Gonzalez J."/>
            <person name="Henrissat B."/>
            <person name="Kuo A."/>
            <person name="Liang C."/>
            <person name="Lipzen A."/>
            <person name="Lutzoni F."/>
            <person name="Magnuson J."/>
            <person name="Mondo S."/>
            <person name="Nolan M."/>
            <person name="Ohm R."/>
            <person name="Pangilinan J."/>
            <person name="Park H.-J."/>
            <person name="Ramirez L."/>
            <person name="Alfaro M."/>
            <person name="Sun H."/>
            <person name="Tritt A."/>
            <person name="Yoshinaga Y."/>
            <person name="Zwiers L.-H."/>
            <person name="Turgeon B."/>
            <person name="Goodwin S."/>
            <person name="Spatafora J."/>
            <person name="Crous P."/>
            <person name="Grigoriev I."/>
        </authorList>
    </citation>
    <scope>NUCLEOTIDE SEQUENCE</scope>
    <source>
        <strain evidence="2 4">CBS 304.34</strain>
    </source>
</reference>
<reference evidence="4" key="2">
    <citation type="submission" date="2020-04" db="EMBL/GenBank/DDBJ databases">
        <authorList>
            <consortium name="NCBI Genome Project"/>
        </authorList>
    </citation>
    <scope>NUCLEOTIDE SEQUENCE</scope>
    <source>
        <strain evidence="4">CBS 304.34</strain>
    </source>
</reference>
<feature type="region of interest" description="Disordered" evidence="1">
    <location>
        <begin position="78"/>
        <end position="154"/>
    </location>
</feature>
<sequence length="570" mass="63786">MQPGGVGEPSDFPSATLFDDSIYQREALSLPESKNEDDLDQEILEEAQQLGIAVSQYLAPDPHDISTALSTFTVSSEPRSSMSVRSHESHSTGFTSDPSRNSKDQCVENHPASPSFAPPRSSISIENRGFSVDGPRPAMRHAHSSSTTSKAGSTRSLLLVSESPGLKRRRGSSLLSMFRRESQQCSSCSARVRHSHHVNPFTPRLLCGHSLTKYAIRIHVQDALERHDHAPPSCCGRPLPRPALEMALTEAELDSLAKALPLSGEAETGIHTKASEESAVEFTSQAESQSLVSPAESGPPSPSHPVKTPEECARLEKAMEDERFRALRTLQTEQLNKIVSFEARQRQALLLYYEQSRSKLSSALARNKAERTNQHAQHLEQLEEMQVAAEHDLRRAQVQENQNMATALKYMEAYCNGPNSSEHTVSEEDRKKLKRQHVVQDSLPRKHDSAINVLRSKQEKDVKVQIHNQHTELVQMDLDFEKEMEQLEMKFHKDSSKLDVLAEVRRGKAIARWDLKVEIWRRQFEKQQETCFDGSIPHPDWPATPTEEPAGDTTALAPYFQLQHHSAAAT</sequence>
<evidence type="ECO:0000313" key="4">
    <source>
        <dbReference type="RefSeq" id="XP_033572209.1"/>
    </source>
</evidence>
<evidence type="ECO:0000313" key="3">
    <source>
        <dbReference type="Proteomes" id="UP000504636"/>
    </source>
</evidence>
<gene>
    <name evidence="2 4" type="ORF">BDZ99DRAFT_396787</name>
</gene>
<reference evidence="4" key="3">
    <citation type="submission" date="2025-04" db="UniProtKB">
        <authorList>
            <consortium name="RefSeq"/>
        </authorList>
    </citation>
    <scope>IDENTIFICATION</scope>
    <source>
        <strain evidence="4">CBS 304.34</strain>
    </source>
</reference>
<feature type="region of interest" description="Disordered" evidence="1">
    <location>
        <begin position="532"/>
        <end position="554"/>
    </location>
</feature>
<feature type="region of interest" description="Disordered" evidence="1">
    <location>
        <begin position="275"/>
        <end position="308"/>
    </location>
</feature>
<protein>
    <submittedName>
        <fullName evidence="2 4">Uncharacterized protein</fullName>
    </submittedName>
</protein>
<evidence type="ECO:0000256" key="1">
    <source>
        <dbReference type="SAM" id="MobiDB-lite"/>
    </source>
</evidence>
<proteinExistence type="predicted"/>
<dbReference type="GeneID" id="54456906"/>
<keyword evidence="3" id="KW-1185">Reference proteome</keyword>
<evidence type="ECO:0000313" key="2">
    <source>
        <dbReference type="EMBL" id="KAF2805245.1"/>
    </source>
</evidence>
<dbReference type="AlphaFoldDB" id="A0A6A6YAV8"/>
<accession>A0A6A6YAV8</accession>
<dbReference type="RefSeq" id="XP_033572209.1">
    <property type="nucleotide sequence ID" value="XM_033716013.1"/>
</dbReference>
<feature type="compositionally biased region" description="Polar residues" evidence="1">
    <location>
        <begin position="144"/>
        <end position="154"/>
    </location>
</feature>